<sequence>MKKLQSVMCCFCGESLAHKDSVEITISMSNSEESQGLFSHGKCLKKVLHKEVPIGIDVDNENETN</sequence>
<name>A0ABP7UTV6_9FLAO</name>
<evidence type="ECO:0000313" key="2">
    <source>
        <dbReference type="Proteomes" id="UP001500426"/>
    </source>
</evidence>
<keyword evidence="2" id="KW-1185">Reference proteome</keyword>
<proteinExistence type="predicted"/>
<gene>
    <name evidence="1" type="ORF">GCM10022388_18810</name>
</gene>
<evidence type="ECO:0000313" key="1">
    <source>
        <dbReference type="EMBL" id="GAA4052719.1"/>
    </source>
</evidence>
<reference evidence="2" key="1">
    <citation type="journal article" date="2019" name="Int. J. Syst. Evol. Microbiol.">
        <title>The Global Catalogue of Microorganisms (GCM) 10K type strain sequencing project: providing services to taxonomists for standard genome sequencing and annotation.</title>
        <authorList>
            <consortium name="The Broad Institute Genomics Platform"/>
            <consortium name="The Broad Institute Genome Sequencing Center for Infectious Disease"/>
            <person name="Wu L."/>
            <person name="Ma J."/>
        </authorList>
    </citation>
    <scope>NUCLEOTIDE SEQUENCE [LARGE SCALE GENOMIC DNA]</scope>
    <source>
        <strain evidence="2">JCM 17068</strain>
    </source>
</reference>
<organism evidence="1 2">
    <name type="scientific">Flavobacterium chungnamense</name>
    <dbReference type="NCBI Taxonomy" id="706182"/>
    <lineage>
        <taxon>Bacteria</taxon>
        <taxon>Pseudomonadati</taxon>
        <taxon>Bacteroidota</taxon>
        <taxon>Flavobacteriia</taxon>
        <taxon>Flavobacteriales</taxon>
        <taxon>Flavobacteriaceae</taxon>
        <taxon>Flavobacterium</taxon>
    </lineage>
</organism>
<dbReference type="Proteomes" id="UP001500426">
    <property type="component" value="Unassembled WGS sequence"/>
</dbReference>
<accession>A0ABP7UTV6</accession>
<comment type="caution">
    <text evidence="1">The sequence shown here is derived from an EMBL/GenBank/DDBJ whole genome shotgun (WGS) entry which is preliminary data.</text>
</comment>
<dbReference type="EMBL" id="BAABCS010000017">
    <property type="protein sequence ID" value="GAA4052719.1"/>
    <property type="molecule type" value="Genomic_DNA"/>
</dbReference>
<protein>
    <submittedName>
        <fullName evidence="1">Uncharacterized protein</fullName>
    </submittedName>
</protein>